<evidence type="ECO:0000313" key="2">
    <source>
        <dbReference type="EMBL" id="KAB7731004.1"/>
    </source>
</evidence>
<dbReference type="EMBL" id="WELI01000003">
    <property type="protein sequence ID" value="KAB7731004.1"/>
    <property type="molecule type" value="Genomic_DNA"/>
</dbReference>
<dbReference type="AlphaFoldDB" id="A0A7J5U228"/>
<proteinExistence type="predicted"/>
<comment type="caution">
    <text evidence="2">The sequence shown here is derived from an EMBL/GenBank/DDBJ whole genome shotgun (WGS) entry which is preliminary data.</text>
</comment>
<feature type="compositionally biased region" description="Low complexity" evidence="1">
    <location>
        <begin position="155"/>
        <end position="178"/>
    </location>
</feature>
<accession>A0A7J5U228</accession>
<protein>
    <submittedName>
        <fullName evidence="2">Uncharacterized protein</fullName>
    </submittedName>
</protein>
<sequence>MKIVYLIIVYVLTGYVQVNAQEVLTNGSVIALNTAKVSRKLIEEKINRSTTRFDVSVNGLLALKTAKVPEPLAELMLSLTQSTDIIQNKDIIELHRAGYGRKFIVQKIQASRSAFDTSTDGMIELKTAKLPDALIEAMMVGGVPQSAPSAKPVVASTKTDTPASSTKSATKSPTQTTPFKDPLYANQSSREAAARTKTSDGKTVLPTQCNAWFDKFTKKNVKASQATLRGSKLGAKIIVGVLTGGNPGDVGIEDLEVDLIFRRDGSDLSLVLYARKPGLNLLVVDSDKPLMFLMQDESVMQFMPAENSESSFDWSGGGSYETDLLMYYKLTPQQAQTLSKKLIKGYRLNLYNRKFVEDSVNEKRAIQVTMSASCVLN</sequence>
<evidence type="ECO:0000256" key="1">
    <source>
        <dbReference type="SAM" id="MobiDB-lite"/>
    </source>
</evidence>
<reference evidence="2 3" key="1">
    <citation type="submission" date="2019-10" db="EMBL/GenBank/DDBJ databases">
        <title>Rudanella paleaurantiibacter sp. nov., isolated from sludge.</title>
        <authorList>
            <person name="Xu S.Q."/>
        </authorList>
    </citation>
    <scope>NUCLEOTIDE SEQUENCE [LARGE SCALE GENOMIC DNA]</scope>
    <source>
        <strain evidence="2 3">HX-22-17</strain>
    </source>
</reference>
<keyword evidence="3" id="KW-1185">Reference proteome</keyword>
<organism evidence="2 3">
    <name type="scientific">Rudanella paleaurantiibacter</name>
    <dbReference type="NCBI Taxonomy" id="2614655"/>
    <lineage>
        <taxon>Bacteria</taxon>
        <taxon>Pseudomonadati</taxon>
        <taxon>Bacteroidota</taxon>
        <taxon>Cytophagia</taxon>
        <taxon>Cytophagales</taxon>
        <taxon>Cytophagaceae</taxon>
        <taxon>Rudanella</taxon>
    </lineage>
</organism>
<dbReference type="RefSeq" id="WP_152123993.1">
    <property type="nucleotide sequence ID" value="NZ_WELI01000003.1"/>
</dbReference>
<gene>
    <name evidence="2" type="ORF">F5984_09240</name>
</gene>
<name>A0A7J5U228_9BACT</name>
<feature type="region of interest" description="Disordered" evidence="1">
    <location>
        <begin position="145"/>
        <end position="201"/>
    </location>
</feature>
<evidence type="ECO:0000313" key="3">
    <source>
        <dbReference type="Proteomes" id="UP000488299"/>
    </source>
</evidence>
<dbReference type="Proteomes" id="UP000488299">
    <property type="component" value="Unassembled WGS sequence"/>
</dbReference>